<comment type="caution">
    <text evidence="10">The sequence shown here is derived from an EMBL/GenBank/DDBJ whole genome shotgun (WGS) entry which is preliminary data.</text>
</comment>
<dbReference type="CDD" id="cd01042">
    <property type="entry name" value="DMQH"/>
    <property type="match status" value="1"/>
</dbReference>
<dbReference type="SUPFAM" id="SSF47240">
    <property type="entry name" value="Ferritin-like"/>
    <property type="match status" value="1"/>
</dbReference>
<feature type="binding site" evidence="8">
    <location>
        <position position="37"/>
    </location>
    <ligand>
        <name>Fe cation</name>
        <dbReference type="ChEBI" id="CHEBI:24875"/>
        <label>1</label>
    </ligand>
</feature>
<evidence type="ECO:0000256" key="7">
    <source>
        <dbReference type="ARBA" id="ARBA00023136"/>
    </source>
</evidence>
<comment type="similarity">
    <text evidence="8">Belongs to the COQ7 family.</text>
</comment>
<keyword evidence="6 8" id="KW-0503">Monooxygenase</keyword>
<evidence type="ECO:0000256" key="6">
    <source>
        <dbReference type="ARBA" id="ARBA00023033"/>
    </source>
</evidence>
<keyword evidence="11" id="KW-1185">Reference proteome</keyword>
<feature type="region of interest" description="Disordered" evidence="9">
    <location>
        <begin position="1"/>
        <end position="24"/>
    </location>
</feature>
<evidence type="ECO:0000256" key="2">
    <source>
        <dbReference type="ARBA" id="ARBA00022688"/>
    </source>
</evidence>
<dbReference type="OrthoDB" id="7559360at2"/>
<evidence type="ECO:0000313" key="11">
    <source>
        <dbReference type="Proteomes" id="UP000445696"/>
    </source>
</evidence>
<dbReference type="GO" id="GO:0005886">
    <property type="term" value="C:plasma membrane"/>
    <property type="evidence" value="ECO:0007669"/>
    <property type="project" value="UniProtKB-SubCell"/>
</dbReference>
<evidence type="ECO:0000256" key="3">
    <source>
        <dbReference type="ARBA" id="ARBA00022723"/>
    </source>
</evidence>
<dbReference type="PANTHER" id="PTHR11237">
    <property type="entry name" value="COENZYME Q10 BIOSYNTHESIS PROTEIN 7"/>
    <property type="match status" value="1"/>
</dbReference>
<comment type="cofactor">
    <cofactor evidence="8">
        <name>Fe cation</name>
        <dbReference type="ChEBI" id="CHEBI:24875"/>
    </cofactor>
    <text evidence="8">Binds 2 iron ions per subunit.</text>
</comment>
<sequence length="190" mass="21397">MRKKTAKDTKPAFGRQPGDLSPREQIERIIRVDHAGEFGAVRIYEGQLAVLEKTESGETLRHMKAQEEVHRQKFEELLSERRVRPTILSPLWHVAGFALGAGTAMLGKEAAMACTEAVEEVIDEHYRDQLDTLDDSEGELKEIISRYRDEEIEHRDIAREQGASEAPGYELLTSAVKAGSKLAIWLSSRI</sequence>
<dbReference type="PANTHER" id="PTHR11237:SF4">
    <property type="entry name" value="5-DEMETHOXYUBIQUINONE HYDROXYLASE, MITOCHONDRIAL"/>
    <property type="match status" value="1"/>
</dbReference>
<evidence type="ECO:0000256" key="4">
    <source>
        <dbReference type="ARBA" id="ARBA00023002"/>
    </source>
</evidence>
<evidence type="ECO:0000313" key="10">
    <source>
        <dbReference type="EMBL" id="MZR24265.1"/>
    </source>
</evidence>
<dbReference type="EC" id="1.14.99.60" evidence="8"/>
<comment type="pathway">
    <text evidence="1 8">Cofactor biosynthesis; ubiquinone biosynthesis.</text>
</comment>
<evidence type="ECO:0000256" key="8">
    <source>
        <dbReference type="HAMAP-Rule" id="MF_01658"/>
    </source>
</evidence>
<dbReference type="AlphaFoldDB" id="A0A845ML25"/>
<evidence type="ECO:0000256" key="5">
    <source>
        <dbReference type="ARBA" id="ARBA00023004"/>
    </source>
</evidence>
<organism evidence="10 11">
    <name type="scientific">Sneathiella chungangensis</name>
    <dbReference type="NCBI Taxonomy" id="1418234"/>
    <lineage>
        <taxon>Bacteria</taxon>
        <taxon>Pseudomonadati</taxon>
        <taxon>Pseudomonadota</taxon>
        <taxon>Alphaproteobacteria</taxon>
        <taxon>Sneathiellales</taxon>
        <taxon>Sneathiellaceae</taxon>
        <taxon>Sneathiella</taxon>
    </lineage>
</organism>
<keyword evidence="3 8" id="KW-0479">Metal-binding</keyword>
<feature type="binding site" evidence="8">
    <location>
        <position position="67"/>
    </location>
    <ligand>
        <name>Fe cation</name>
        <dbReference type="ChEBI" id="CHEBI:24875"/>
        <label>2</label>
    </ligand>
</feature>
<feature type="compositionally biased region" description="Basic and acidic residues" evidence="9">
    <location>
        <begin position="1"/>
        <end position="10"/>
    </location>
</feature>
<name>A0A845ML25_9PROT</name>
<keyword evidence="10" id="KW-0830">Ubiquinone</keyword>
<proteinExistence type="inferred from homology"/>
<feature type="binding site" evidence="8">
    <location>
        <position position="119"/>
    </location>
    <ligand>
        <name>Fe cation</name>
        <dbReference type="ChEBI" id="CHEBI:24875"/>
        <label>2</label>
    </ligand>
</feature>
<dbReference type="GO" id="GO:0008682">
    <property type="term" value="F:3-demethoxyubiquinol 3-hydroxylase activity"/>
    <property type="evidence" value="ECO:0007669"/>
    <property type="project" value="UniProtKB-EC"/>
</dbReference>
<dbReference type="GO" id="GO:0046872">
    <property type="term" value="F:metal ion binding"/>
    <property type="evidence" value="ECO:0007669"/>
    <property type="project" value="UniProtKB-KW"/>
</dbReference>
<accession>A0A845ML25</accession>
<protein>
    <recommendedName>
        <fullName evidence="8">3-demethoxyubiquinol 3-hydroxylase</fullName>
        <shortName evidence="8">DMQ hydroxylase</shortName>
        <ecNumber evidence="8">1.14.99.60</ecNumber>
    </recommendedName>
    <alternativeName>
        <fullName evidence="8">2-nonaprenyl-3-methyl-6-methoxy-1,4-benzoquinol hydroxylase</fullName>
    </alternativeName>
</protein>
<keyword evidence="7 8" id="KW-0472">Membrane</keyword>
<keyword evidence="5 8" id="KW-0408">Iron</keyword>
<dbReference type="InterPro" id="IPR012347">
    <property type="entry name" value="Ferritin-like"/>
</dbReference>
<dbReference type="InterPro" id="IPR011566">
    <property type="entry name" value="Ubq_synth_Coq7"/>
</dbReference>
<keyword evidence="4 8" id="KW-0560">Oxidoreductase</keyword>
<dbReference type="InterPro" id="IPR009078">
    <property type="entry name" value="Ferritin-like_SF"/>
</dbReference>
<gene>
    <name evidence="8" type="primary">coq7</name>
    <name evidence="10" type="ORF">GQF03_18165</name>
</gene>
<keyword evidence="2 8" id="KW-0831">Ubiquinone biosynthesis</keyword>
<feature type="binding site" evidence="8">
    <location>
        <position position="154"/>
    </location>
    <ligand>
        <name>Fe cation</name>
        <dbReference type="ChEBI" id="CHEBI:24875"/>
        <label>2</label>
    </ligand>
</feature>
<keyword evidence="8" id="KW-1003">Cell membrane</keyword>
<feature type="binding site" evidence="8">
    <location>
        <position position="151"/>
    </location>
    <ligand>
        <name>Fe cation</name>
        <dbReference type="ChEBI" id="CHEBI:24875"/>
        <label>1</label>
    </ligand>
</feature>
<reference evidence="10 11" key="1">
    <citation type="journal article" date="2014" name="Int. J. Syst. Evol. Microbiol.">
        <title>Sneathiella chungangensis sp. nov., isolated from a marine sand, and emended description of the genus Sneathiella.</title>
        <authorList>
            <person name="Siamphan C."/>
            <person name="Kim H."/>
            <person name="Lee J.S."/>
            <person name="Kim W."/>
        </authorList>
    </citation>
    <scope>NUCLEOTIDE SEQUENCE [LARGE SCALE GENOMIC DNA]</scope>
    <source>
        <strain evidence="10 11">KCTC 32476</strain>
    </source>
</reference>
<dbReference type="EMBL" id="WTVA01000015">
    <property type="protein sequence ID" value="MZR24265.1"/>
    <property type="molecule type" value="Genomic_DNA"/>
</dbReference>
<dbReference type="Proteomes" id="UP000445696">
    <property type="component" value="Unassembled WGS sequence"/>
</dbReference>
<dbReference type="RefSeq" id="WP_161340714.1">
    <property type="nucleotide sequence ID" value="NZ_JBHSDG010000003.1"/>
</dbReference>
<feature type="binding site" evidence="8">
    <location>
        <position position="67"/>
    </location>
    <ligand>
        <name>Fe cation</name>
        <dbReference type="ChEBI" id="CHEBI:24875"/>
        <label>1</label>
    </ligand>
</feature>
<evidence type="ECO:0000256" key="9">
    <source>
        <dbReference type="SAM" id="MobiDB-lite"/>
    </source>
</evidence>
<feature type="binding site" evidence="8">
    <location>
        <position position="70"/>
    </location>
    <ligand>
        <name>Fe cation</name>
        <dbReference type="ChEBI" id="CHEBI:24875"/>
        <label>1</label>
    </ligand>
</feature>
<comment type="catalytic activity">
    <reaction evidence="8">
        <text>a 5-methoxy-2-methyl-3-(all-trans-polyprenyl)benzene-1,4-diol + AH2 + O2 = a 3-demethylubiquinol + A + H2O</text>
        <dbReference type="Rhea" id="RHEA:50908"/>
        <dbReference type="Rhea" id="RHEA-COMP:10859"/>
        <dbReference type="Rhea" id="RHEA-COMP:10914"/>
        <dbReference type="ChEBI" id="CHEBI:13193"/>
        <dbReference type="ChEBI" id="CHEBI:15377"/>
        <dbReference type="ChEBI" id="CHEBI:15379"/>
        <dbReference type="ChEBI" id="CHEBI:17499"/>
        <dbReference type="ChEBI" id="CHEBI:84167"/>
        <dbReference type="ChEBI" id="CHEBI:84422"/>
        <dbReference type="EC" id="1.14.99.60"/>
    </reaction>
</comment>
<dbReference type="Gene3D" id="1.20.1260.10">
    <property type="match status" value="1"/>
</dbReference>
<feature type="binding site" evidence="8">
    <location>
        <position position="151"/>
    </location>
    <ligand>
        <name>Fe cation</name>
        <dbReference type="ChEBI" id="CHEBI:24875"/>
        <label>2</label>
    </ligand>
</feature>
<evidence type="ECO:0000256" key="1">
    <source>
        <dbReference type="ARBA" id="ARBA00004749"/>
    </source>
</evidence>
<dbReference type="HAMAP" id="MF_01658">
    <property type="entry name" value="COQ7"/>
    <property type="match status" value="1"/>
</dbReference>
<dbReference type="Pfam" id="PF03232">
    <property type="entry name" value="COQ7"/>
    <property type="match status" value="1"/>
</dbReference>
<dbReference type="UniPathway" id="UPA00232"/>
<dbReference type="GO" id="GO:0006744">
    <property type="term" value="P:ubiquinone biosynthetic process"/>
    <property type="evidence" value="ECO:0007669"/>
    <property type="project" value="UniProtKB-UniRule"/>
</dbReference>
<comment type="subcellular location">
    <subcellularLocation>
        <location evidence="8">Cell membrane</location>
        <topology evidence="8">Peripheral membrane protein</topology>
    </subcellularLocation>
</comment>
<comment type="function">
    <text evidence="8">Catalyzes the hydroxylation of 2-nonaprenyl-3-methyl-6-methoxy-1,4-benzoquinol during ubiquinone biosynthesis.</text>
</comment>